<keyword evidence="3" id="KW-0732">Signal</keyword>
<dbReference type="PANTHER" id="PTHR13605:SF4">
    <property type="entry name" value="ER MEMBRANE PROTEIN COMPLEX SUBUNIT 7"/>
    <property type="match status" value="1"/>
</dbReference>
<sequence>MPDIGDLPIGTKVYINDGEYVSHVTERGTFHFPNIRDGKHVLQVLCPKYDFDRVLLEVNGRTVRASVTGAGRSWSRVARYIEVPLSLEPLGSFNFFKEREGFNIMSLFANPMLLMTGGTMLLFFLMPKMQDALVDKEAVEELKRSGDAPKLEMPDISQGLANYFAPKPAGASGQGSSSGSSPANTTAAEPAAPSSTGKKKSRK</sequence>
<evidence type="ECO:0000256" key="6">
    <source>
        <dbReference type="SAM" id="MobiDB-lite"/>
    </source>
</evidence>
<name>A0ABR4MWT3_9FUNG</name>
<evidence type="ECO:0000256" key="5">
    <source>
        <dbReference type="ARBA" id="ARBA00023136"/>
    </source>
</evidence>
<keyword evidence="2 7" id="KW-0812">Transmembrane</keyword>
<feature type="region of interest" description="Disordered" evidence="6">
    <location>
        <begin position="161"/>
        <end position="203"/>
    </location>
</feature>
<evidence type="ECO:0000313" key="9">
    <source>
        <dbReference type="EMBL" id="KAL2911739.1"/>
    </source>
</evidence>
<feature type="domain" description="ER membrane protein complex subunit 7 beta-sandwich" evidence="8">
    <location>
        <begin position="4"/>
        <end position="115"/>
    </location>
</feature>
<keyword evidence="5 7" id="KW-0472">Membrane</keyword>
<keyword evidence="10" id="KW-1185">Reference proteome</keyword>
<accession>A0ABR4MWT3</accession>
<evidence type="ECO:0000313" key="10">
    <source>
        <dbReference type="Proteomes" id="UP001527925"/>
    </source>
</evidence>
<dbReference type="InterPro" id="IPR019008">
    <property type="entry name" value="Beta_sandwich_EMC7"/>
</dbReference>
<dbReference type="EMBL" id="JADGIZ020000089">
    <property type="protein sequence ID" value="KAL2911739.1"/>
    <property type="molecule type" value="Genomic_DNA"/>
</dbReference>
<organism evidence="9 10">
    <name type="scientific">Polyrhizophydium stewartii</name>
    <dbReference type="NCBI Taxonomy" id="2732419"/>
    <lineage>
        <taxon>Eukaryota</taxon>
        <taxon>Fungi</taxon>
        <taxon>Fungi incertae sedis</taxon>
        <taxon>Chytridiomycota</taxon>
        <taxon>Chytridiomycota incertae sedis</taxon>
        <taxon>Chytridiomycetes</taxon>
        <taxon>Rhizophydiales</taxon>
        <taxon>Rhizophydiales incertae sedis</taxon>
        <taxon>Polyrhizophydium</taxon>
    </lineage>
</organism>
<dbReference type="InterPro" id="IPR039163">
    <property type="entry name" value="EMC7"/>
</dbReference>
<reference evidence="9 10" key="1">
    <citation type="submission" date="2023-09" db="EMBL/GenBank/DDBJ databases">
        <title>Pangenome analysis of Batrachochytrium dendrobatidis and related Chytrids.</title>
        <authorList>
            <person name="Yacoub M.N."/>
            <person name="Stajich J.E."/>
            <person name="James T.Y."/>
        </authorList>
    </citation>
    <scope>NUCLEOTIDE SEQUENCE [LARGE SCALE GENOMIC DNA]</scope>
    <source>
        <strain evidence="9 10">JEL0888</strain>
    </source>
</reference>
<feature type="transmembrane region" description="Helical" evidence="7">
    <location>
        <begin position="104"/>
        <end position="126"/>
    </location>
</feature>
<evidence type="ECO:0000259" key="8">
    <source>
        <dbReference type="Pfam" id="PF09430"/>
    </source>
</evidence>
<evidence type="ECO:0000256" key="4">
    <source>
        <dbReference type="ARBA" id="ARBA00022989"/>
    </source>
</evidence>
<evidence type="ECO:0000256" key="3">
    <source>
        <dbReference type="ARBA" id="ARBA00022729"/>
    </source>
</evidence>
<feature type="compositionally biased region" description="Low complexity" evidence="6">
    <location>
        <begin position="165"/>
        <end position="196"/>
    </location>
</feature>
<dbReference type="PANTHER" id="PTHR13605">
    <property type="entry name" value="ER MEMBRANE PROTEIN COMPLEX SUBUNIT 7"/>
    <property type="match status" value="1"/>
</dbReference>
<evidence type="ECO:0000256" key="7">
    <source>
        <dbReference type="SAM" id="Phobius"/>
    </source>
</evidence>
<evidence type="ECO:0000256" key="2">
    <source>
        <dbReference type="ARBA" id="ARBA00022692"/>
    </source>
</evidence>
<gene>
    <name evidence="9" type="ORF">HK105_208796</name>
</gene>
<comment type="caution">
    <text evidence="9">The sequence shown here is derived from an EMBL/GenBank/DDBJ whole genome shotgun (WGS) entry which is preliminary data.</text>
</comment>
<dbReference type="Pfam" id="PF09430">
    <property type="entry name" value="EMC7_beta-sandw"/>
    <property type="match status" value="1"/>
</dbReference>
<keyword evidence="4 7" id="KW-1133">Transmembrane helix</keyword>
<evidence type="ECO:0000256" key="1">
    <source>
        <dbReference type="ARBA" id="ARBA00004167"/>
    </source>
</evidence>
<comment type="subcellular location">
    <subcellularLocation>
        <location evidence="1">Membrane</location>
        <topology evidence="1">Single-pass membrane protein</topology>
    </subcellularLocation>
</comment>
<proteinExistence type="predicted"/>
<dbReference type="Proteomes" id="UP001527925">
    <property type="component" value="Unassembled WGS sequence"/>
</dbReference>
<protein>
    <recommendedName>
        <fullName evidence="8">ER membrane protein complex subunit 7 beta-sandwich domain-containing protein</fullName>
    </recommendedName>
</protein>